<dbReference type="InterPro" id="IPR000719">
    <property type="entry name" value="Prot_kinase_dom"/>
</dbReference>
<gene>
    <name evidence="12" type="ORF">WICMUC_004543</name>
</gene>
<dbReference type="PROSITE" id="PS00108">
    <property type="entry name" value="PROTEIN_KINASE_ST"/>
    <property type="match status" value="1"/>
</dbReference>
<dbReference type="OrthoDB" id="1405469at2759"/>
<evidence type="ECO:0000256" key="10">
    <source>
        <dbReference type="SAM" id="Phobius"/>
    </source>
</evidence>
<keyword evidence="10" id="KW-0812">Transmembrane</keyword>
<comment type="catalytic activity">
    <reaction evidence="8">
        <text>L-threonyl-[protein] + ATP = O-phospho-L-threonyl-[protein] + ADP + H(+)</text>
        <dbReference type="Rhea" id="RHEA:46608"/>
        <dbReference type="Rhea" id="RHEA-COMP:11060"/>
        <dbReference type="Rhea" id="RHEA-COMP:11605"/>
        <dbReference type="ChEBI" id="CHEBI:15378"/>
        <dbReference type="ChEBI" id="CHEBI:30013"/>
        <dbReference type="ChEBI" id="CHEBI:30616"/>
        <dbReference type="ChEBI" id="CHEBI:61977"/>
        <dbReference type="ChEBI" id="CHEBI:456216"/>
        <dbReference type="EC" id="2.7.11.1"/>
    </reaction>
</comment>
<dbReference type="AlphaFoldDB" id="A0A9P8PHU2"/>
<reference evidence="12" key="1">
    <citation type="journal article" date="2021" name="Open Biol.">
        <title>Shared evolutionary footprints suggest mitochondrial oxidative damage underlies multiple complex I losses in fungi.</title>
        <authorList>
            <person name="Schikora-Tamarit M.A."/>
            <person name="Marcet-Houben M."/>
            <person name="Nosek J."/>
            <person name="Gabaldon T."/>
        </authorList>
    </citation>
    <scope>NUCLEOTIDE SEQUENCE</scope>
    <source>
        <strain evidence="12">CBS6341</strain>
    </source>
</reference>
<proteinExistence type="inferred from homology"/>
<evidence type="ECO:0000313" key="12">
    <source>
        <dbReference type="EMBL" id="KAH3671785.1"/>
    </source>
</evidence>
<comment type="caution">
    <text evidence="12">The sequence shown here is derived from an EMBL/GenBank/DDBJ whole genome shotgun (WGS) entry which is preliminary data.</text>
</comment>
<dbReference type="GO" id="GO:0005737">
    <property type="term" value="C:cytoplasm"/>
    <property type="evidence" value="ECO:0007669"/>
    <property type="project" value="TreeGrafter"/>
</dbReference>
<evidence type="ECO:0000256" key="8">
    <source>
        <dbReference type="ARBA" id="ARBA00047899"/>
    </source>
</evidence>
<dbReference type="SUPFAM" id="SSF56112">
    <property type="entry name" value="Protein kinase-like (PK-like)"/>
    <property type="match status" value="1"/>
</dbReference>
<dbReference type="GO" id="GO:0005524">
    <property type="term" value="F:ATP binding"/>
    <property type="evidence" value="ECO:0007669"/>
    <property type="project" value="UniProtKB-KW"/>
</dbReference>
<feature type="transmembrane region" description="Helical" evidence="10">
    <location>
        <begin position="363"/>
        <end position="380"/>
    </location>
</feature>
<evidence type="ECO:0000256" key="5">
    <source>
        <dbReference type="ARBA" id="ARBA00022777"/>
    </source>
</evidence>
<dbReference type="Gene3D" id="1.10.510.10">
    <property type="entry name" value="Transferase(Phosphotransferase) domain 1"/>
    <property type="match status" value="1"/>
</dbReference>
<comment type="catalytic activity">
    <reaction evidence="9">
        <text>L-seryl-[protein] + ATP = O-phospho-L-seryl-[protein] + ADP + H(+)</text>
        <dbReference type="Rhea" id="RHEA:17989"/>
        <dbReference type="Rhea" id="RHEA-COMP:9863"/>
        <dbReference type="Rhea" id="RHEA-COMP:11604"/>
        <dbReference type="ChEBI" id="CHEBI:15378"/>
        <dbReference type="ChEBI" id="CHEBI:29999"/>
        <dbReference type="ChEBI" id="CHEBI:30616"/>
        <dbReference type="ChEBI" id="CHEBI:83421"/>
        <dbReference type="ChEBI" id="CHEBI:456216"/>
        <dbReference type="EC" id="2.7.11.1"/>
    </reaction>
</comment>
<evidence type="ECO:0000256" key="6">
    <source>
        <dbReference type="ARBA" id="ARBA00022840"/>
    </source>
</evidence>
<dbReference type="EMBL" id="JAEUBF010001266">
    <property type="protein sequence ID" value="KAH3671785.1"/>
    <property type="molecule type" value="Genomic_DNA"/>
</dbReference>
<evidence type="ECO:0000256" key="2">
    <source>
        <dbReference type="ARBA" id="ARBA00022527"/>
    </source>
</evidence>
<name>A0A9P8PHU2_9ASCO</name>
<keyword evidence="10" id="KW-0472">Membrane</keyword>
<dbReference type="PANTHER" id="PTHR11042:SF138">
    <property type="entry name" value="SERINE_THREONINE-PROTEIN KINASE IKS1-RELATED"/>
    <property type="match status" value="1"/>
</dbReference>
<evidence type="ECO:0000256" key="7">
    <source>
        <dbReference type="ARBA" id="ARBA00037982"/>
    </source>
</evidence>
<protein>
    <recommendedName>
        <fullName evidence="1">non-specific serine/threonine protein kinase</fullName>
        <ecNumber evidence="1">2.7.11.1</ecNumber>
    </recommendedName>
</protein>
<feature type="domain" description="Protein kinase" evidence="11">
    <location>
        <begin position="132"/>
        <end position="437"/>
    </location>
</feature>
<comment type="similarity">
    <text evidence="7">Belongs to the protein kinase superfamily. Ser/Thr protein kinase family. GCN2 subfamily.</text>
</comment>
<dbReference type="InterPro" id="IPR011009">
    <property type="entry name" value="Kinase-like_dom_sf"/>
</dbReference>
<organism evidence="12 13">
    <name type="scientific">Wickerhamomyces mucosus</name>
    <dbReference type="NCBI Taxonomy" id="1378264"/>
    <lineage>
        <taxon>Eukaryota</taxon>
        <taxon>Fungi</taxon>
        <taxon>Dikarya</taxon>
        <taxon>Ascomycota</taxon>
        <taxon>Saccharomycotina</taxon>
        <taxon>Saccharomycetes</taxon>
        <taxon>Phaffomycetales</taxon>
        <taxon>Wickerhamomycetaceae</taxon>
        <taxon>Wickerhamomyces</taxon>
    </lineage>
</organism>
<accession>A0A9P8PHU2</accession>
<dbReference type="EC" id="2.7.11.1" evidence="1"/>
<keyword evidence="5" id="KW-0418">Kinase</keyword>
<dbReference type="Proteomes" id="UP000769528">
    <property type="component" value="Unassembled WGS sequence"/>
</dbReference>
<keyword evidence="3" id="KW-0808">Transferase</keyword>
<dbReference type="Gene3D" id="3.30.200.20">
    <property type="entry name" value="Phosphorylase Kinase, domain 1"/>
    <property type="match status" value="1"/>
</dbReference>
<sequence>MSLVLYGDSTDLNDDSNQYNVILDNRFSNTLVLHNKTTNKLVLMNNQVFEFERKCPHCGSIFNSTSSSSSSKVGSSKTNSDSEIGIHANYFKLLGNSIVDQSDNYESFEEYSTKTSNLPNSIFQQGYYSNFFKEKELLGKGSRGSVYKVEHFLNDVSLGVFALKKITIGDDSKWLMQVLNEVNMLVMLSCNNKNLVNYNHVWLEIASINEFGPKVPCAFILQQYCAGGSLESFVQNIYNPKLTVKEMKKYHIKKIRGRYLKNEEILLIFKDIVNGVYELHKNHIIHRDLKPSNCLLSSNYISKFELESSILDLNQLPTVLIGDFGESQLEGEQRKASGYTGTIEYTAPELFIKNNQFNKKTDVYSLGMILYFLCFSGTPFHNENNFIKLREKIKNFKIVEKRMDLNEGFIDIINNLTQKSSNDRWDTDIILQKLQIIENDLDSNTSEFQEYNSTGIIENHNDEGKVFESNNVYSKILSNKKVIENRFLIQILRIFLLSLNLLIFKYGIYDVFISKEFLKISIVLVIGWSFNWNLIPLLFSSIILLSIAIISKLHY</sequence>
<dbReference type="PROSITE" id="PS50011">
    <property type="entry name" value="PROTEIN_KINASE_DOM"/>
    <property type="match status" value="1"/>
</dbReference>
<evidence type="ECO:0000256" key="9">
    <source>
        <dbReference type="ARBA" id="ARBA00048679"/>
    </source>
</evidence>
<feature type="transmembrane region" description="Helical" evidence="10">
    <location>
        <begin position="520"/>
        <end position="550"/>
    </location>
</feature>
<keyword evidence="4" id="KW-0547">Nucleotide-binding</keyword>
<evidence type="ECO:0000313" key="13">
    <source>
        <dbReference type="Proteomes" id="UP000769528"/>
    </source>
</evidence>
<dbReference type="SMART" id="SM00220">
    <property type="entry name" value="S_TKc"/>
    <property type="match status" value="1"/>
</dbReference>
<reference evidence="12" key="2">
    <citation type="submission" date="2021-01" db="EMBL/GenBank/DDBJ databases">
        <authorList>
            <person name="Schikora-Tamarit M.A."/>
        </authorList>
    </citation>
    <scope>NUCLEOTIDE SEQUENCE</scope>
    <source>
        <strain evidence="12">CBS6341</strain>
    </source>
</reference>
<dbReference type="GO" id="GO:0005634">
    <property type="term" value="C:nucleus"/>
    <property type="evidence" value="ECO:0007669"/>
    <property type="project" value="TreeGrafter"/>
</dbReference>
<keyword evidence="6" id="KW-0067">ATP-binding</keyword>
<evidence type="ECO:0000256" key="3">
    <source>
        <dbReference type="ARBA" id="ARBA00022679"/>
    </source>
</evidence>
<keyword evidence="10" id="KW-1133">Transmembrane helix</keyword>
<dbReference type="PANTHER" id="PTHR11042">
    <property type="entry name" value="EUKARYOTIC TRANSLATION INITIATION FACTOR 2-ALPHA KINASE EIF2-ALPHA KINASE -RELATED"/>
    <property type="match status" value="1"/>
</dbReference>
<evidence type="ECO:0000259" key="11">
    <source>
        <dbReference type="PROSITE" id="PS50011"/>
    </source>
</evidence>
<dbReference type="InterPro" id="IPR008271">
    <property type="entry name" value="Ser/Thr_kinase_AS"/>
</dbReference>
<dbReference type="InterPro" id="IPR050339">
    <property type="entry name" value="CC_SR_Kinase"/>
</dbReference>
<evidence type="ECO:0000256" key="1">
    <source>
        <dbReference type="ARBA" id="ARBA00012513"/>
    </source>
</evidence>
<dbReference type="Pfam" id="PF00069">
    <property type="entry name" value="Pkinase"/>
    <property type="match status" value="1"/>
</dbReference>
<dbReference type="GO" id="GO:0004674">
    <property type="term" value="F:protein serine/threonine kinase activity"/>
    <property type="evidence" value="ECO:0007669"/>
    <property type="project" value="UniProtKB-KW"/>
</dbReference>
<evidence type="ECO:0000256" key="4">
    <source>
        <dbReference type="ARBA" id="ARBA00022741"/>
    </source>
</evidence>
<feature type="transmembrane region" description="Helical" evidence="10">
    <location>
        <begin position="487"/>
        <end position="508"/>
    </location>
</feature>
<dbReference type="FunFam" id="3.30.200.20:FF:000306">
    <property type="entry name" value="IKS protein kinase"/>
    <property type="match status" value="1"/>
</dbReference>
<keyword evidence="13" id="KW-1185">Reference proteome</keyword>
<keyword evidence="2" id="KW-0723">Serine/threonine-protein kinase</keyword>